<evidence type="ECO:0000313" key="3">
    <source>
        <dbReference type="Proteomes" id="UP000236592"/>
    </source>
</evidence>
<dbReference type="Pfam" id="PF00583">
    <property type="entry name" value="Acetyltransf_1"/>
    <property type="match status" value="1"/>
</dbReference>
<dbReference type="Gene3D" id="3.40.630.30">
    <property type="match status" value="1"/>
</dbReference>
<evidence type="ECO:0000259" key="1">
    <source>
        <dbReference type="Pfam" id="PF00583"/>
    </source>
</evidence>
<dbReference type="Proteomes" id="UP000236592">
    <property type="component" value="Chromosome"/>
</dbReference>
<reference evidence="3" key="1">
    <citation type="submission" date="2018-01" db="EMBL/GenBank/DDBJ databases">
        <title>Complete genome of Tamlana sp. UJ94.</title>
        <authorList>
            <person name="Jung J."/>
            <person name="Chung D."/>
            <person name="Bae S.S."/>
            <person name="Baek K."/>
        </authorList>
    </citation>
    <scope>NUCLEOTIDE SEQUENCE [LARGE SCALE GENOMIC DNA]</scope>
    <source>
        <strain evidence="3">UJ94</strain>
    </source>
</reference>
<dbReference type="InterPro" id="IPR016181">
    <property type="entry name" value="Acyl_CoA_acyltransferase"/>
</dbReference>
<dbReference type="KEGG" id="taj:C1A40_09550"/>
<evidence type="ECO:0000313" key="2">
    <source>
        <dbReference type="EMBL" id="AUS05692.1"/>
    </source>
</evidence>
<dbReference type="SUPFAM" id="SSF55729">
    <property type="entry name" value="Acyl-CoA N-acyltransferases (Nat)"/>
    <property type="match status" value="1"/>
</dbReference>
<dbReference type="EMBL" id="CP025938">
    <property type="protein sequence ID" value="AUS05692.1"/>
    <property type="molecule type" value="Genomic_DNA"/>
</dbReference>
<keyword evidence="3" id="KW-1185">Reference proteome</keyword>
<proteinExistence type="predicted"/>
<feature type="domain" description="N-acetyltransferase" evidence="1">
    <location>
        <begin position="76"/>
        <end position="142"/>
    </location>
</feature>
<dbReference type="GO" id="GO:0016747">
    <property type="term" value="F:acyltransferase activity, transferring groups other than amino-acyl groups"/>
    <property type="evidence" value="ECO:0007669"/>
    <property type="project" value="InterPro"/>
</dbReference>
<organism evidence="2 3">
    <name type="scientific">Pseudotamlana carrageenivorans</name>
    <dbReference type="NCBI Taxonomy" id="2069432"/>
    <lineage>
        <taxon>Bacteria</taxon>
        <taxon>Pseudomonadati</taxon>
        <taxon>Bacteroidota</taxon>
        <taxon>Flavobacteriia</taxon>
        <taxon>Flavobacteriales</taxon>
        <taxon>Flavobacteriaceae</taxon>
        <taxon>Pseudotamlana</taxon>
    </lineage>
</organism>
<dbReference type="InterPro" id="IPR000182">
    <property type="entry name" value="GNAT_dom"/>
</dbReference>
<accession>A0A2I7SIG4</accession>
<sequence>MKKMMEQSLLTLTQIKMNTLLDIDTEIDQLIEQAEAFCEKEGIEIKLVYKLSNKSLEIISERSKTLSTLYYVSVEMLKKRAENGCFILKKDDEIIGHIFVHEHQVKEHFVYERSSLWVDSTYRNCNLGLLLMARMTEFFSETFLISIAQTPKVHQYNELLGMTHVTLSKMSAQLVQELEKLGKLRDELNYRYYVNACFASEIGQLK</sequence>
<gene>
    <name evidence="2" type="ORF">C1A40_09550</name>
</gene>
<name>A0A2I7SIG4_9FLAO</name>
<protein>
    <recommendedName>
        <fullName evidence="1">N-acetyltransferase domain-containing protein</fullName>
    </recommendedName>
</protein>
<dbReference type="AlphaFoldDB" id="A0A2I7SIG4"/>
<dbReference type="CDD" id="cd04301">
    <property type="entry name" value="NAT_SF"/>
    <property type="match status" value="1"/>
</dbReference>